<dbReference type="RefSeq" id="WP_190074083.1">
    <property type="nucleotide sequence ID" value="NZ_BNBM01000017.1"/>
</dbReference>
<protein>
    <submittedName>
        <fullName evidence="2">Uncharacterized protein</fullName>
    </submittedName>
</protein>
<dbReference type="Proteomes" id="UP001486207">
    <property type="component" value="Unassembled WGS sequence"/>
</dbReference>
<feature type="region of interest" description="Disordered" evidence="1">
    <location>
        <begin position="134"/>
        <end position="213"/>
    </location>
</feature>
<feature type="region of interest" description="Disordered" evidence="1">
    <location>
        <begin position="313"/>
        <end position="356"/>
    </location>
</feature>
<keyword evidence="3" id="KW-1185">Reference proteome</keyword>
<feature type="compositionally biased region" description="Basic and acidic residues" evidence="1">
    <location>
        <begin position="187"/>
        <end position="213"/>
    </location>
</feature>
<comment type="caution">
    <text evidence="2">The sequence shown here is derived from an EMBL/GenBank/DDBJ whole genome shotgun (WGS) entry which is preliminary data.</text>
</comment>
<evidence type="ECO:0000313" key="2">
    <source>
        <dbReference type="EMBL" id="MER7377263.1"/>
    </source>
</evidence>
<name>A0ABV1Y089_9ACTN</name>
<reference evidence="2 3" key="1">
    <citation type="submission" date="2024-06" db="EMBL/GenBank/DDBJ databases">
        <title>The Natural Products Discovery Center: Release of the First 8490 Sequenced Strains for Exploring Actinobacteria Biosynthetic Diversity.</title>
        <authorList>
            <person name="Kalkreuter E."/>
            <person name="Kautsar S.A."/>
            <person name="Yang D."/>
            <person name="Bader C.D."/>
            <person name="Teijaro C.N."/>
            <person name="Fluegel L."/>
            <person name="Davis C.M."/>
            <person name="Simpson J.R."/>
            <person name="Lauterbach L."/>
            <person name="Steele A.D."/>
            <person name="Gui C."/>
            <person name="Meng S."/>
            <person name="Li G."/>
            <person name="Viehrig K."/>
            <person name="Ye F."/>
            <person name="Su P."/>
            <person name="Kiefer A.F."/>
            <person name="Nichols A."/>
            <person name="Cepeda A.J."/>
            <person name="Yan W."/>
            <person name="Fan B."/>
            <person name="Jiang Y."/>
            <person name="Adhikari A."/>
            <person name="Zheng C.-J."/>
            <person name="Schuster L."/>
            <person name="Cowan T.M."/>
            <person name="Smanski M.J."/>
            <person name="Chevrette M.G."/>
            <person name="De Carvalho L.P.S."/>
            <person name="Shen B."/>
        </authorList>
    </citation>
    <scope>NUCLEOTIDE SEQUENCE [LARGE SCALE GENOMIC DNA]</scope>
    <source>
        <strain evidence="2 3">NPDC000155</strain>
    </source>
</reference>
<feature type="compositionally biased region" description="Acidic residues" evidence="1">
    <location>
        <begin position="144"/>
        <end position="161"/>
    </location>
</feature>
<proteinExistence type="predicted"/>
<feature type="compositionally biased region" description="Low complexity" evidence="1">
    <location>
        <begin position="330"/>
        <end position="343"/>
    </location>
</feature>
<gene>
    <name evidence="2" type="ORF">ABT384_31995</name>
</gene>
<sequence>MPSPTAVRHNRRRPYYVHVESTTVRNTRLSYRALGLLTYLLDQKEGWQVRSDQLSKGEGREGREAIRTSLRLLAAEGHYRLERRRLLNGKVVMGTAVSEFPVDQWINDHEIFSTQKDPAVPVVEQEDGTFFVEYPDGSRGSDGFETELYDEEPPDDPEFEPEEKLTVDEVPAAVQPEKPARTRKPRKTPEEKVAEAEEKETTADERAKEKAALDDGATAGAQWWWGTPEKDGQPAKKGRVYELIDEEKIPRFVGNKGRAYHGVRTLVRNALMAGYDRGTIATALETTKRAFPSQQQFEDACAMAAGVHIDRPRFNGTRGVPYNDANTWGDDTNPSSATPSSTNDSDDATFGVLVRP</sequence>
<accession>A0ABV1Y089</accession>
<organism evidence="2 3">
    <name type="scientific">Streptomyces lanatus</name>
    <dbReference type="NCBI Taxonomy" id="66900"/>
    <lineage>
        <taxon>Bacteria</taxon>
        <taxon>Bacillati</taxon>
        <taxon>Actinomycetota</taxon>
        <taxon>Actinomycetes</taxon>
        <taxon>Kitasatosporales</taxon>
        <taxon>Streptomycetaceae</taxon>
        <taxon>Streptomyces</taxon>
    </lineage>
</organism>
<evidence type="ECO:0000256" key="1">
    <source>
        <dbReference type="SAM" id="MobiDB-lite"/>
    </source>
</evidence>
<dbReference type="EMBL" id="JBEPFB010000017">
    <property type="protein sequence ID" value="MER7377263.1"/>
    <property type="molecule type" value="Genomic_DNA"/>
</dbReference>
<evidence type="ECO:0000313" key="3">
    <source>
        <dbReference type="Proteomes" id="UP001486207"/>
    </source>
</evidence>